<accession>A0A9N8HWR4</accession>
<reference evidence="2" key="1">
    <citation type="submission" date="2020-06" db="EMBL/GenBank/DDBJ databases">
        <authorList>
            <consortium name="Plant Systems Biology data submission"/>
        </authorList>
    </citation>
    <scope>NUCLEOTIDE SEQUENCE</scope>
    <source>
        <strain evidence="2">D6</strain>
    </source>
</reference>
<protein>
    <submittedName>
        <fullName evidence="2">Uncharacterized protein</fullName>
    </submittedName>
</protein>
<gene>
    <name evidence="2" type="ORF">SEMRO_2285_G321930.1</name>
</gene>
<dbReference type="EMBL" id="CAICTM010002283">
    <property type="protein sequence ID" value="CAB9528656.1"/>
    <property type="molecule type" value="Genomic_DNA"/>
</dbReference>
<keyword evidence="1" id="KW-0175">Coiled coil</keyword>
<evidence type="ECO:0000256" key="1">
    <source>
        <dbReference type="SAM" id="Coils"/>
    </source>
</evidence>
<name>A0A9N8HWR4_9STRA</name>
<proteinExistence type="predicted"/>
<evidence type="ECO:0000313" key="3">
    <source>
        <dbReference type="Proteomes" id="UP001153069"/>
    </source>
</evidence>
<dbReference type="AlphaFoldDB" id="A0A9N8HWR4"/>
<organism evidence="2 3">
    <name type="scientific">Seminavis robusta</name>
    <dbReference type="NCBI Taxonomy" id="568900"/>
    <lineage>
        <taxon>Eukaryota</taxon>
        <taxon>Sar</taxon>
        <taxon>Stramenopiles</taxon>
        <taxon>Ochrophyta</taxon>
        <taxon>Bacillariophyta</taxon>
        <taxon>Bacillariophyceae</taxon>
        <taxon>Bacillariophycidae</taxon>
        <taxon>Naviculales</taxon>
        <taxon>Naviculaceae</taxon>
        <taxon>Seminavis</taxon>
    </lineage>
</organism>
<evidence type="ECO:0000313" key="2">
    <source>
        <dbReference type="EMBL" id="CAB9528656.1"/>
    </source>
</evidence>
<keyword evidence="3" id="KW-1185">Reference proteome</keyword>
<sequence length="145" mass="16103">MRTERALEAASRERSQAQMDKTTLLDKSAAFVRGLEGQAEDMRRVISENMETKMAKTTQEHMQGEVTWDKWAYTGSMMEISNTKALLKIVQDKIANPFACLTLGGLQENIAEANRKIATAKATQPELEAQKEVKETIAAIEGDSP</sequence>
<dbReference type="Proteomes" id="UP001153069">
    <property type="component" value="Unassembled WGS sequence"/>
</dbReference>
<comment type="caution">
    <text evidence="2">The sequence shown here is derived from an EMBL/GenBank/DDBJ whole genome shotgun (WGS) entry which is preliminary data.</text>
</comment>
<feature type="coiled-coil region" evidence="1">
    <location>
        <begin position="103"/>
        <end position="130"/>
    </location>
</feature>